<evidence type="ECO:0000313" key="2">
    <source>
        <dbReference type="Proteomes" id="UP000638648"/>
    </source>
</evidence>
<name>A0A927MPE0_9ACTN</name>
<organism evidence="1 2">
    <name type="scientific">Actinopolymorpha pittospori</name>
    <dbReference type="NCBI Taxonomy" id="648752"/>
    <lineage>
        <taxon>Bacteria</taxon>
        <taxon>Bacillati</taxon>
        <taxon>Actinomycetota</taxon>
        <taxon>Actinomycetes</taxon>
        <taxon>Propionibacteriales</taxon>
        <taxon>Actinopolymorphaceae</taxon>
        <taxon>Actinopolymorpha</taxon>
    </lineage>
</organism>
<gene>
    <name evidence="1" type="ORF">HEB94_000575</name>
</gene>
<dbReference type="EMBL" id="JADBEM010000001">
    <property type="protein sequence ID" value="MBE1603727.1"/>
    <property type="molecule type" value="Genomic_DNA"/>
</dbReference>
<evidence type="ECO:0000313" key="1">
    <source>
        <dbReference type="EMBL" id="MBE1603727.1"/>
    </source>
</evidence>
<dbReference type="RefSeq" id="WP_192748468.1">
    <property type="nucleotide sequence ID" value="NZ_BAABJL010000266.1"/>
</dbReference>
<comment type="caution">
    <text evidence="1">The sequence shown here is derived from an EMBL/GenBank/DDBJ whole genome shotgun (WGS) entry which is preliminary data.</text>
</comment>
<keyword evidence="2" id="KW-1185">Reference proteome</keyword>
<reference evidence="1" key="1">
    <citation type="submission" date="2020-10" db="EMBL/GenBank/DDBJ databases">
        <title>Sequencing the genomes of 1000 actinobacteria strains.</title>
        <authorList>
            <person name="Klenk H.-P."/>
        </authorList>
    </citation>
    <scope>NUCLEOTIDE SEQUENCE</scope>
    <source>
        <strain evidence="1">DSM 45354</strain>
    </source>
</reference>
<accession>A0A927MPE0</accession>
<proteinExistence type="predicted"/>
<sequence>MTALTAAPAGGLLDHARAVLAGGTVMPKGRATRAAALLARQALEETVQTLCAGAGANLQRATMRSRLISIRFLLDRDRADELADLAESAWAGLSGACHHHAFELTPTVGEVRQLIAHVEALCSYADATSHASEKP</sequence>
<dbReference type="AlphaFoldDB" id="A0A927MPE0"/>
<dbReference type="Proteomes" id="UP000638648">
    <property type="component" value="Unassembled WGS sequence"/>
</dbReference>
<protein>
    <submittedName>
        <fullName evidence="1">Uncharacterized protein</fullName>
    </submittedName>
</protein>